<sequence length="307" mass="33004">MEGIVAAVPTPVDAQGVPQRDLFIEHCRWALGNGCNALNILGSTGEANSLRTEDRMRVMGWAAETLDRTRLMVGTGTPSLAETISLTQCAAENGYRVALVLPPYYYKPVTDDGLFRWYAALHDALGAAKIGIYFYNFPQMTGLKLSVSLIERLHLAYPHRFAGIKDSSGDLAYCREIVSRLPGFKVFPSSETSLSEAAQSGFAGCISATVNQSAPLCAELWARRSQPDSALVEAVGAMRTAISSQPLIPSVKYLVGRRTGEESWSNVVPPFVALDDGVKAALDAIDLNPVASAEFAAATSERSNEQA</sequence>
<dbReference type="Pfam" id="PF00701">
    <property type="entry name" value="DHDPS"/>
    <property type="match status" value="1"/>
</dbReference>
<comment type="caution">
    <text evidence="3">The sequence shown here is derived from an EMBL/GenBank/DDBJ whole genome shotgun (WGS) entry which is preliminary data.</text>
</comment>
<keyword evidence="1 2" id="KW-0456">Lyase</keyword>
<evidence type="ECO:0000313" key="3">
    <source>
        <dbReference type="EMBL" id="MBW3099050.1"/>
    </source>
</evidence>
<protein>
    <submittedName>
        <fullName evidence="3">Dihydrodipicolinate synthase family protein</fullName>
    </submittedName>
</protein>
<proteinExistence type="inferred from homology"/>
<dbReference type="Proteomes" id="UP001430804">
    <property type="component" value="Unassembled WGS sequence"/>
</dbReference>
<organism evidence="3 4">
    <name type="scientific">Pseudohoeflea coraliihabitans</name>
    <dbReference type="NCBI Taxonomy" id="2860393"/>
    <lineage>
        <taxon>Bacteria</taxon>
        <taxon>Pseudomonadati</taxon>
        <taxon>Pseudomonadota</taxon>
        <taxon>Alphaproteobacteria</taxon>
        <taxon>Hyphomicrobiales</taxon>
        <taxon>Rhizobiaceae</taxon>
        <taxon>Pseudohoeflea</taxon>
    </lineage>
</organism>
<gene>
    <name evidence="3" type="ORF">KY465_17360</name>
</gene>
<dbReference type="SMART" id="SM01130">
    <property type="entry name" value="DHDPS"/>
    <property type="match status" value="1"/>
</dbReference>
<name>A0ABS6WTD0_9HYPH</name>
<dbReference type="CDD" id="cd00408">
    <property type="entry name" value="DHDPS-like"/>
    <property type="match status" value="1"/>
</dbReference>
<dbReference type="InterPro" id="IPR002220">
    <property type="entry name" value="DapA-like"/>
</dbReference>
<accession>A0ABS6WTD0</accession>
<evidence type="ECO:0000256" key="2">
    <source>
        <dbReference type="PIRNR" id="PIRNR001365"/>
    </source>
</evidence>
<reference evidence="3" key="1">
    <citation type="submission" date="2021-07" db="EMBL/GenBank/DDBJ databases">
        <title>Pseudohoeflea marina sp. nov. a polyhydroxyalcanoate-producing bacterium.</title>
        <authorList>
            <person name="Zheng W."/>
            <person name="Yu S."/>
            <person name="Huang Y."/>
        </authorList>
    </citation>
    <scope>NUCLEOTIDE SEQUENCE</scope>
    <source>
        <strain evidence="3">DP4N28-3</strain>
    </source>
</reference>
<dbReference type="PIRSF" id="PIRSF001365">
    <property type="entry name" value="DHDPS"/>
    <property type="match status" value="1"/>
</dbReference>
<dbReference type="EMBL" id="JAHWQX010000005">
    <property type="protein sequence ID" value="MBW3099050.1"/>
    <property type="molecule type" value="Genomic_DNA"/>
</dbReference>
<dbReference type="PANTHER" id="PTHR12128">
    <property type="entry name" value="DIHYDRODIPICOLINATE SYNTHASE"/>
    <property type="match status" value="1"/>
</dbReference>
<comment type="similarity">
    <text evidence="2">Belongs to the DapA family.</text>
</comment>
<dbReference type="PANTHER" id="PTHR12128:SF67">
    <property type="entry name" value="BLR3884 PROTEIN"/>
    <property type="match status" value="1"/>
</dbReference>
<dbReference type="RefSeq" id="WP_219203382.1">
    <property type="nucleotide sequence ID" value="NZ_JAHWQX010000005.1"/>
</dbReference>
<evidence type="ECO:0000313" key="4">
    <source>
        <dbReference type="Proteomes" id="UP001430804"/>
    </source>
</evidence>
<evidence type="ECO:0000256" key="1">
    <source>
        <dbReference type="ARBA" id="ARBA00023239"/>
    </source>
</evidence>
<keyword evidence="4" id="KW-1185">Reference proteome</keyword>